<evidence type="ECO:0008006" key="3">
    <source>
        <dbReference type="Google" id="ProtNLM"/>
    </source>
</evidence>
<comment type="caution">
    <text evidence="1">The sequence shown here is derived from an EMBL/GenBank/DDBJ whole genome shotgun (WGS) entry which is preliminary data.</text>
</comment>
<proteinExistence type="predicted"/>
<organism evidence="1 2">
    <name type="scientific">Lomentospora prolificans</name>
    <dbReference type="NCBI Taxonomy" id="41688"/>
    <lineage>
        <taxon>Eukaryota</taxon>
        <taxon>Fungi</taxon>
        <taxon>Dikarya</taxon>
        <taxon>Ascomycota</taxon>
        <taxon>Pezizomycotina</taxon>
        <taxon>Sordariomycetes</taxon>
        <taxon>Hypocreomycetidae</taxon>
        <taxon>Microascales</taxon>
        <taxon>Microascaceae</taxon>
        <taxon>Lomentospora</taxon>
    </lineage>
</organism>
<name>A0A2N3MY47_9PEZI</name>
<dbReference type="Proteomes" id="UP000233524">
    <property type="component" value="Unassembled WGS sequence"/>
</dbReference>
<sequence>MAEAVRELDKNLVFGARLVARYAPQFAQQTKLIPLHSRHTTATITFMNDQLAILAVQEVMDKISQELQAKVPGMEFTVTYVPLPAIVQRHGLGRGENVLGIEYSKRDLIIAYATLSWLDSEFDGVMETAVRKWVEETNTVSEELGASHPFIYHNFAGSFQDPLCSYGPENVEFLREVSKKYDPERVFQTLVPGGFKVDTDC</sequence>
<dbReference type="InParanoid" id="A0A2N3MY47"/>
<dbReference type="EMBL" id="NLAX01001623">
    <property type="protein sequence ID" value="PKS05097.1"/>
    <property type="molecule type" value="Genomic_DNA"/>
</dbReference>
<reference evidence="1 2" key="1">
    <citation type="journal article" date="2017" name="G3 (Bethesda)">
        <title>First Draft Genome Sequence of the Pathogenic Fungus Lomentospora prolificans (Formerly Scedosporium prolificans).</title>
        <authorList>
            <person name="Luo R."/>
            <person name="Zimin A."/>
            <person name="Workman R."/>
            <person name="Fan Y."/>
            <person name="Pertea G."/>
            <person name="Grossman N."/>
            <person name="Wear M.P."/>
            <person name="Jia B."/>
            <person name="Miller H."/>
            <person name="Casadevall A."/>
            <person name="Timp W."/>
            <person name="Zhang S.X."/>
            <person name="Salzberg S.L."/>
        </authorList>
    </citation>
    <scope>NUCLEOTIDE SEQUENCE [LARGE SCALE GENOMIC DNA]</scope>
    <source>
        <strain evidence="1 2">JHH-5317</strain>
    </source>
</reference>
<accession>A0A2N3MY47</accession>
<gene>
    <name evidence="1" type="ORF">jhhlp_008464</name>
</gene>
<dbReference type="AlphaFoldDB" id="A0A2N3MY47"/>
<evidence type="ECO:0000313" key="2">
    <source>
        <dbReference type="Proteomes" id="UP000233524"/>
    </source>
</evidence>
<evidence type="ECO:0000313" key="1">
    <source>
        <dbReference type="EMBL" id="PKS05097.1"/>
    </source>
</evidence>
<dbReference type="VEuPathDB" id="FungiDB:jhhlp_008464"/>
<dbReference type="OrthoDB" id="2151789at2759"/>
<protein>
    <recommendedName>
        <fullName evidence="3">Berberine/berberine-like domain-containing protein</fullName>
    </recommendedName>
</protein>
<keyword evidence="2" id="KW-1185">Reference proteome</keyword>